<dbReference type="EC" id="3.4.21.89" evidence="4 8"/>
<reference evidence="10 11" key="1">
    <citation type="submission" date="2018-01" db="EMBL/GenBank/DDBJ databases">
        <title>Lactibacter flavus gen. nov., sp. nov., a novel bacterium of the family Propionibacteriaceae isolated from raw milk and dairy products.</title>
        <authorList>
            <person name="Wenning M."/>
            <person name="Breitenwieser F."/>
            <person name="Huptas C."/>
            <person name="von Neubeck M."/>
            <person name="Busse H.-J."/>
            <person name="Scherer S."/>
        </authorList>
    </citation>
    <scope>NUCLEOTIDE SEQUENCE [LARGE SCALE GENOMIC DNA]</scope>
    <source>
        <strain evidence="10 11">VG341</strain>
    </source>
</reference>
<dbReference type="PRINTS" id="PR00727">
    <property type="entry name" value="LEADERPTASE"/>
</dbReference>
<dbReference type="Pfam" id="PF10502">
    <property type="entry name" value="Peptidase_S26"/>
    <property type="match status" value="1"/>
</dbReference>
<evidence type="ECO:0000256" key="1">
    <source>
        <dbReference type="ARBA" id="ARBA00000677"/>
    </source>
</evidence>
<dbReference type="InterPro" id="IPR019758">
    <property type="entry name" value="Pept_S26A_signal_pept_1_CS"/>
</dbReference>
<evidence type="ECO:0000256" key="3">
    <source>
        <dbReference type="ARBA" id="ARBA00009370"/>
    </source>
</evidence>
<dbReference type="GO" id="GO:0009003">
    <property type="term" value="F:signal peptidase activity"/>
    <property type="evidence" value="ECO:0007669"/>
    <property type="project" value="UniProtKB-EC"/>
</dbReference>
<dbReference type="AlphaFoldDB" id="A0A4Q2EGK0"/>
<dbReference type="PROSITE" id="PS00501">
    <property type="entry name" value="SPASE_I_1"/>
    <property type="match status" value="1"/>
</dbReference>
<dbReference type="Gene3D" id="2.10.109.10">
    <property type="entry name" value="Umud Fragment, subunit A"/>
    <property type="match status" value="1"/>
</dbReference>
<evidence type="ECO:0000256" key="8">
    <source>
        <dbReference type="RuleBase" id="RU362042"/>
    </source>
</evidence>
<dbReference type="InterPro" id="IPR019756">
    <property type="entry name" value="Pept_S26A_signal_pept_1_Ser-AS"/>
</dbReference>
<protein>
    <recommendedName>
        <fullName evidence="4 8">Signal peptidase I</fullName>
        <ecNumber evidence="4 8">3.4.21.89</ecNumber>
    </recommendedName>
</protein>
<proteinExistence type="inferred from homology"/>
<evidence type="ECO:0000256" key="2">
    <source>
        <dbReference type="ARBA" id="ARBA00004401"/>
    </source>
</evidence>
<dbReference type="GO" id="GO:0005886">
    <property type="term" value="C:plasma membrane"/>
    <property type="evidence" value="ECO:0007669"/>
    <property type="project" value="UniProtKB-SubCell"/>
</dbReference>
<dbReference type="InterPro" id="IPR036286">
    <property type="entry name" value="LexA/Signal_pep-like_sf"/>
</dbReference>
<keyword evidence="6 8" id="KW-0378">Hydrolase</keyword>
<feature type="active site" evidence="7">
    <location>
        <position position="51"/>
    </location>
</feature>
<evidence type="ECO:0000256" key="6">
    <source>
        <dbReference type="ARBA" id="ARBA00022801"/>
    </source>
</evidence>
<evidence type="ECO:0000256" key="5">
    <source>
        <dbReference type="ARBA" id="ARBA00022670"/>
    </source>
</evidence>
<gene>
    <name evidence="10" type="primary">lepB</name>
    <name evidence="10" type="ORF">C1706_09050</name>
</gene>
<accession>A0A4Q2EGK0</accession>
<keyword evidence="8" id="KW-0472">Membrane</keyword>
<comment type="caution">
    <text evidence="10">The sequence shown here is derived from an EMBL/GenBank/DDBJ whole genome shotgun (WGS) entry which is preliminary data.</text>
</comment>
<evidence type="ECO:0000256" key="4">
    <source>
        <dbReference type="ARBA" id="ARBA00013208"/>
    </source>
</evidence>
<dbReference type="PROSITE" id="PS00761">
    <property type="entry name" value="SPASE_I_3"/>
    <property type="match status" value="1"/>
</dbReference>
<comment type="subcellular location">
    <subcellularLocation>
        <location evidence="2">Cell membrane</location>
        <topology evidence="2">Single-pass type II membrane protein</topology>
    </subcellularLocation>
    <subcellularLocation>
        <location evidence="8">Membrane</location>
        <topology evidence="8">Single-pass type II membrane protein</topology>
    </subcellularLocation>
</comment>
<evidence type="ECO:0000259" key="9">
    <source>
        <dbReference type="Pfam" id="PF10502"/>
    </source>
</evidence>
<sequence length="255" mass="27248">MASGGDRVDEERGNGVGGFLKETAIVVVGALIASTLLRLFLVQVFLIPSGSMESTLNINDRVAVQKVTPFQRGDVVVFRDDLEWLGNPDRFAHEPWQDALIFLGLMPDPSAGHLIKRVIGTAGDRVVCCDVDGRITVNGAALDETAYLYTDDAGVQNAPSLYPFDVVVPAGRIFVMGDHREASADSRCHLSENALGVTNLGGFPSRDSVVGVAAVTLFPFERWRTFSTPTVFGGIPAPASPAPERPVITGELPPC</sequence>
<keyword evidence="8" id="KW-0812">Transmembrane</keyword>
<feature type="domain" description="Peptidase S26" evidence="9">
    <location>
        <begin position="21"/>
        <end position="216"/>
    </location>
</feature>
<name>A0A4Q2EGK0_9ACTN</name>
<dbReference type="InterPro" id="IPR019533">
    <property type="entry name" value="Peptidase_S26"/>
</dbReference>
<keyword evidence="8" id="KW-1133">Transmembrane helix</keyword>
<dbReference type="EMBL" id="PPCV01000005">
    <property type="protein sequence ID" value="RXW32173.1"/>
    <property type="molecule type" value="Genomic_DNA"/>
</dbReference>
<dbReference type="OrthoDB" id="9815782at2"/>
<keyword evidence="5 8" id="KW-0645">Protease</keyword>
<evidence type="ECO:0000256" key="7">
    <source>
        <dbReference type="PIRSR" id="PIRSR600223-1"/>
    </source>
</evidence>
<organism evidence="10 11">
    <name type="scientific">Propioniciclava flava</name>
    <dbReference type="NCBI Taxonomy" id="2072026"/>
    <lineage>
        <taxon>Bacteria</taxon>
        <taxon>Bacillati</taxon>
        <taxon>Actinomycetota</taxon>
        <taxon>Actinomycetes</taxon>
        <taxon>Propionibacteriales</taxon>
        <taxon>Propionibacteriaceae</taxon>
        <taxon>Propioniciclava</taxon>
    </lineage>
</organism>
<dbReference type="PANTHER" id="PTHR43390">
    <property type="entry name" value="SIGNAL PEPTIDASE I"/>
    <property type="match status" value="1"/>
</dbReference>
<feature type="active site" evidence="7">
    <location>
        <position position="116"/>
    </location>
</feature>
<evidence type="ECO:0000313" key="11">
    <source>
        <dbReference type="Proteomes" id="UP000290624"/>
    </source>
</evidence>
<dbReference type="NCBIfam" id="TIGR02227">
    <property type="entry name" value="sigpep_I_bact"/>
    <property type="match status" value="1"/>
</dbReference>
<dbReference type="PANTHER" id="PTHR43390:SF1">
    <property type="entry name" value="CHLOROPLAST PROCESSING PEPTIDASE"/>
    <property type="match status" value="1"/>
</dbReference>
<dbReference type="InterPro" id="IPR000223">
    <property type="entry name" value="Pept_S26A_signal_pept_1"/>
</dbReference>
<dbReference type="GO" id="GO:0004252">
    <property type="term" value="F:serine-type endopeptidase activity"/>
    <property type="evidence" value="ECO:0007669"/>
    <property type="project" value="InterPro"/>
</dbReference>
<feature type="transmembrane region" description="Helical" evidence="8">
    <location>
        <begin position="24"/>
        <end position="47"/>
    </location>
</feature>
<dbReference type="GO" id="GO:0006465">
    <property type="term" value="P:signal peptide processing"/>
    <property type="evidence" value="ECO:0007669"/>
    <property type="project" value="InterPro"/>
</dbReference>
<comment type="catalytic activity">
    <reaction evidence="1 8">
        <text>Cleavage of hydrophobic, N-terminal signal or leader sequences from secreted and periplasmic proteins.</text>
        <dbReference type="EC" id="3.4.21.89"/>
    </reaction>
</comment>
<comment type="similarity">
    <text evidence="3 8">Belongs to the peptidase S26 family.</text>
</comment>
<dbReference type="SUPFAM" id="SSF51306">
    <property type="entry name" value="LexA/Signal peptidase"/>
    <property type="match status" value="1"/>
</dbReference>
<dbReference type="Proteomes" id="UP000290624">
    <property type="component" value="Unassembled WGS sequence"/>
</dbReference>
<evidence type="ECO:0000313" key="10">
    <source>
        <dbReference type="EMBL" id="RXW32173.1"/>
    </source>
</evidence>
<keyword evidence="11" id="KW-1185">Reference proteome</keyword>
<dbReference type="CDD" id="cd06530">
    <property type="entry name" value="S26_SPase_I"/>
    <property type="match status" value="1"/>
</dbReference>